<reference evidence="4" key="1">
    <citation type="submission" date="2018-12" db="EMBL/GenBank/DDBJ databases">
        <title>Novel natural products biosynthetic potential of the class Ktedonobacteria.</title>
        <authorList>
            <person name="Zheng Y."/>
            <person name="Saitou A."/>
            <person name="Wang C.M."/>
            <person name="Toyoda A."/>
            <person name="Minakuchi Y."/>
            <person name="Sekiguchi Y."/>
            <person name="Ueda K."/>
            <person name="Takano H."/>
            <person name="Sakai Y."/>
            <person name="Yokota A."/>
            <person name="Yabe S."/>
        </authorList>
    </citation>
    <scope>NUCLEOTIDE SEQUENCE</scope>
    <source>
        <strain evidence="4">COM3</strain>
    </source>
</reference>
<feature type="transmembrane region" description="Helical" evidence="1">
    <location>
        <begin position="609"/>
        <end position="627"/>
    </location>
</feature>
<feature type="transmembrane region" description="Helical" evidence="1">
    <location>
        <begin position="437"/>
        <end position="458"/>
    </location>
</feature>
<dbReference type="InterPro" id="IPR007111">
    <property type="entry name" value="NACHT_NTPase"/>
</dbReference>
<dbReference type="PANTHER" id="PTHR46844:SF1">
    <property type="entry name" value="SLR5058 PROTEIN"/>
    <property type="match status" value="1"/>
</dbReference>
<feature type="transmembrane region" description="Helical" evidence="1">
    <location>
        <begin position="565"/>
        <end position="589"/>
    </location>
</feature>
<keyword evidence="1" id="KW-0472">Membrane</keyword>
<feature type="domain" description="NACHT" evidence="2">
    <location>
        <begin position="163"/>
        <end position="252"/>
    </location>
</feature>
<dbReference type="Gene3D" id="1.10.260.40">
    <property type="entry name" value="lambda repressor-like DNA-binding domains"/>
    <property type="match status" value="1"/>
</dbReference>
<gene>
    <name evidence="4" type="ORF">KTC_64970</name>
</gene>
<dbReference type="PROSITE" id="PS50943">
    <property type="entry name" value="HTH_CROC1"/>
    <property type="match status" value="1"/>
</dbReference>
<feature type="transmembrane region" description="Helical" evidence="1">
    <location>
        <begin position="540"/>
        <end position="559"/>
    </location>
</feature>
<dbReference type="InterPro" id="IPR010982">
    <property type="entry name" value="Lambda_DNA-bd_dom_sf"/>
</dbReference>
<dbReference type="SUPFAM" id="SSF52540">
    <property type="entry name" value="P-loop containing nucleoside triphosphate hydrolases"/>
    <property type="match status" value="1"/>
</dbReference>
<evidence type="ECO:0008006" key="5">
    <source>
        <dbReference type="Google" id="ProtNLM"/>
    </source>
</evidence>
<feature type="transmembrane region" description="Helical" evidence="1">
    <location>
        <begin position="690"/>
        <end position="710"/>
    </location>
</feature>
<protein>
    <recommendedName>
        <fullName evidence="5">NACHT domain-containing protein</fullName>
    </recommendedName>
</protein>
<feature type="transmembrane region" description="Helical" evidence="1">
    <location>
        <begin position="722"/>
        <end position="747"/>
    </location>
</feature>
<keyword evidence="1" id="KW-1133">Transmembrane helix</keyword>
<feature type="transmembrane region" description="Helical" evidence="1">
    <location>
        <begin position="491"/>
        <end position="513"/>
    </location>
</feature>
<feature type="transmembrane region" description="Helical" evidence="1">
    <location>
        <begin position="777"/>
        <end position="798"/>
    </location>
</feature>
<evidence type="ECO:0000313" key="4">
    <source>
        <dbReference type="EMBL" id="BBH91746.1"/>
    </source>
</evidence>
<organism evidence="4">
    <name type="scientific">Thermosporothrix sp. COM3</name>
    <dbReference type="NCBI Taxonomy" id="2490863"/>
    <lineage>
        <taxon>Bacteria</taxon>
        <taxon>Bacillati</taxon>
        <taxon>Chloroflexota</taxon>
        <taxon>Ktedonobacteria</taxon>
        <taxon>Ktedonobacterales</taxon>
        <taxon>Thermosporotrichaceae</taxon>
        <taxon>Thermosporothrix</taxon>
    </lineage>
</organism>
<dbReference type="CDD" id="cd00093">
    <property type="entry name" value="HTH_XRE"/>
    <property type="match status" value="1"/>
</dbReference>
<dbReference type="PROSITE" id="PS50837">
    <property type="entry name" value="NACHT"/>
    <property type="match status" value="1"/>
</dbReference>
<proteinExistence type="predicted"/>
<sequence length="908" mass="102701">MSLKQAPQRNELLVQARYEHGLTQEALAERLGVDVRTVSSWERGLRTPSPHYRHKLCKLFKKALVELGLEIQPHGSDEFPRAFPRNELSNRDEHRHRMLRRIWKRWITDGLERSLHMTLLVPDLVELPEAVHNPWLAVAEWDQKPRLIPTGTSLLDLYDAADGTLLILGEPGAGKTTLLLTLAQALLEREAHQAMPLLPVVLHLAEWTQKRFSLDEWILQELQQKYYAPQPLARQWIETEQVILLLDGLDEVNSEARASCVEAINRYRQAHGLVPMVMCCRTKEYEAFKGQLCFSHALQIQPLRQEQIEQVLAQKGAQGKELQQALQRDPGLRQLAQTPFILGILCLVYTEGMERQAATYEQDAAVLLQQRQAVLACYVEHVLKRRGQRSIYTREQTLHYLAVLASQLERHGQVEFSLERMQPNWLPQRQQHQYRRWIVRLFYCLETLSLSIFFASFYGDPVSFSSGPLAWVAGKPSNEVLGWMALGLGGGFQNVTSFAVLLTVIFLLIFVLAGRVSRAHPLRLSWSLLLKRAWEGCRRGFCFGLVSGLLACFFLSLWGGIPYGLYRGFGIACLSGLCMSFASGCLALFPAPEPQNASKRGVRERLTDCVLYTLCSTCGYGLVYDVLSHESHLLILIYALIVGSPSGIIFGLANGTRLVEGMGEQIQPAEVASWQWVSWRQVLEQVRNGFLLGSWVFLAVSITFLCVAGLSQGFVYGLRYGLLFGVLAGGIGALTALFAGLFAEAWVTRMSDAEERALQRPHEGLSRSLRHAVKASLIFAALGGCGGGGISALAFALTGVPGWPLLGFRFAMICGSRFAFQFFFFHGGLAWIEHMLLRFWLWRRGVIPWNYPQFLDFAVERMLLYRMGSEYRFAHRMLQEYFATYRKNEGEEENLCADRPVHPDLMPL</sequence>
<dbReference type="InterPro" id="IPR001387">
    <property type="entry name" value="Cro/C1-type_HTH"/>
</dbReference>
<dbReference type="Pfam" id="PF05729">
    <property type="entry name" value="NACHT"/>
    <property type="match status" value="1"/>
</dbReference>
<accession>A0A455SVZ3</accession>
<dbReference type="PANTHER" id="PTHR46844">
    <property type="entry name" value="SLR5058 PROTEIN"/>
    <property type="match status" value="1"/>
</dbReference>
<keyword evidence="1" id="KW-0812">Transmembrane</keyword>
<dbReference type="SUPFAM" id="SSF47413">
    <property type="entry name" value="lambda repressor-like DNA-binding domains"/>
    <property type="match status" value="1"/>
</dbReference>
<evidence type="ECO:0000256" key="1">
    <source>
        <dbReference type="SAM" id="Phobius"/>
    </source>
</evidence>
<feature type="transmembrane region" description="Helical" evidence="1">
    <location>
        <begin position="633"/>
        <end position="653"/>
    </location>
</feature>
<evidence type="ECO:0000259" key="3">
    <source>
        <dbReference type="PROSITE" id="PS50943"/>
    </source>
</evidence>
<dbReference type="Pfam" id="PF01381">
    <property type="entry name" value="HTH_3"/>
    <property type="match status" value="1"/>
</dbReference>
<dbReference type="InterPro" id="IPR003593">
    <property type="entry name" value="AAA+_ATPase"/>
</dbReference>
<dbReference type="InterPro" id="IPR027417">
    <property type="entry name" value="P-loop_NTPase"/>
</dbReference>
<dbReference type="SMART" id="SM00530">
    <property type="entry name" value="HTH_XRE"/>
    <property type="match status" value="1"/>
</dbReference>
<feature type="domain" description="HTH cro/C1-type" evidence="3">
    <location>
        <begin position="13"/>
        <end position="67"/>
    </location>
</feature>
<name>A0A455SVZ3_9CHLR</name>
<feature type="transmembrane region" description="Helical" evidence="1">
    <location>
        <begin position="818"/>
        <end position="841"/>
    </location>
</feature>
<dbReference type="SMART" id="SM00382">
    <property type="entry name" value="AAA"/>
    <property type="match status" value="1"/>
</dbReference>
<dbReference type="EMBL" id="AP019376">
    <property type="protein sequence ID" value="BBH91746.1"/>
    <property type="molecule type" value="Genomic_DNA"/>
</dbReference>
<dbReference type="Gene3D" id="3.40.50.300">
    <property type="entry name" value="P-loop containing nucleotide triphosphate hydrolases"/>
    <property type="match status" value="1"/>
</dbReference>
<dbReference type="GO" id="GO:0003677">
    <property type="term" value="F:DNA binding"/>
    <property type="evidence" value="ECO:0007669"/>
    <property type="project" value="InterPro"/>
</dbReference>
<evidence type="ECO:0000259" key="2">
    <source>
        <dbReference type="PROSITE" id="PS50837"/>
    </source>
</evidence>
<dbReference type="AlphaFoldDB" id="A0A455SVZ3"/>